<keyword evidence="5" id="KW-0804">Transcription</keyword>
<dbReference type="RefSeq" id="WP_110018759.1">
    <property type="nucleotide sequence ID" value="NZ_QGTJ01000006.1"/>
</dbReference>
<dbReference type="Pfam" id="PF00196">
    <property type="entry name" value="GerE"/>
    <property type="match status" value="1"/>
</dbReference>
<feature type="modified residue" description="4-aspartylphosphate" evidence="6">
    <location>
        <position position="55"/>
    </location>
</feature>
<organism evidence="9 10">
    <name type="scientific">Plasticicumulans acidivorans</name>
    <dbReference type="NCBI Taxonomy" id="886464"/>
    <lineage>
        <taxon>Bacteria</taxon>
        <taxon>Pseudomonadati</taxon>
        <taxon>Pseudomonadota</taxon>
        <taxon>Gammaproteobacteria</taxon>
        <taxon>Candidatus Competibacteraceae</taxon>
        <taxon>Plasticicumulans</taxon>
    </lineage>
</organism>
<dbReference type="InterPro" id="IPR016032">
    <property type="entry name" value="Sig_transdc_resp-reg_C-effctor"/>
</dbReference>
<reference evidence="9 10" key="1">
    <citation type="submission" date="2018-05" db="EMBL/GenBank/DDBJ databases">
        <title>Genomic Encyclopedia of Type Strains, Phase IV (KMG-IV): sequencing the most valuable type-strain genomes for metagenomic binning, comparative biology and taxonomic classification.</title>
        <authorList>
            <person name="Goeker M."/>
        </authorList>
    </citation>
    <scope>NUCLEOTIDE SEQUENCE [LARGE SCALE GENOMIC DNA]</scope>
    <source>
        <strain evidence="9 10">DSM 23606</strain>
    </source>
</reference>
<keyword evidence="3" id="KW-0805">Transcription regulation</keyword>
<sequence>MSPSIVYVVDDDPALRDSMKWLLESVGLSACIHSNATEFLTSWSDPGCPACLLLDVRMPGMGGLQAQSRLPEHGIEIPVVIITGHGDVPMAVAAMKSGAMDFIEKPFNDQVLLDCVHNALARDQERRESASRRENVADCFTSLTPREREVMELVVRGLPNKTIAEMLDVSRKTVEVHRAKVMDKMRAGSLSELIRMAMAVGLLGEYEQPQPR</sequence>
<dbReference type="InterPro" id="IPR001789">
    <property type="entry name" value="Sig_transdc_resp-reg_receiver"/>
</dbReference>
<evidence type="ECO:0000256" key="1">
    <source>
        <dbReference type="ARBA" id="ARBA00022553"/>
    </source>
</evidence>
<dbReference type="SMART" id="SM00421">
    <property type="entry name" value="HTH_LUXR"/>
    <property type="match status" value="1"/>
</dbReference>
<dbReference type="InterPro" id="IPR014284">
    <property type="entry name" value="RNA_pol_sigma-70_dom"/>
</dbReference>
<dbReference type="PRINTS" id="PR00038">
    <property type="entry name" value="HTHLUXR"/>
</dbReference>
<dbReference type="InterPro" id="IPR011006">
    <property type="entry name" value="CheY-like_superfamily"/>
</dbReference>
<dbReference type="PANTHER" id="PTHR44688">
    <property type="entry name" value="DNA-BINDING TRANSCRIPTIONAL ACTIVATOR DEVR_DOSR"/>
    <property type="match status" value="1"/>
</dbReference>
<dbReference type="InterPro" id="IPR000792">
    <property type="entry name" value="Tscrpt_reg_LuxR_C"/>
</dbReference>
<dbReference type="AlphaFoldDB" id="A0A317MVC7"/>
<dbReference type="OrthoDB" id="9802186at2"/>
<evidence type="ECO:0000313" key="10">
    <source>
        <dbReference type="Proteomes" id="UP000246569"/>
    </source>
</evidence>
<dbReference type="SUPFAM" id="SSF52172">
    <property type="entry name" value="CheY-like"/>
    <property type="match status" value="1"/>
</dbReference>
<evidence type="ECO:0000256" key="2">
    <source>
        <dbReference type="ARBA" id="ARBA00023012"/>
    </source>
</evidence>
<evidence type="ECO:0000259" key="7">
    <source>
        <dbReference type="PROSITE" id="PS50043"/>
    </source>
</evidence>
<name>A0A317MVC7_9GAMM</name>
<dbReference type="PANTHER" id="PTHR44688:SF16">
    <property type="entry name" value="DNA-BINDING TRANSCRIPTIONAL ACTIVATOR DEVR_DOSR"/>
    <property type="match status" value="1"/>
</dbReference>
<dbReference type="GO" id="GO:0000160">
    <property type="term" value="P:phosphorelay signal transduction system"/>
    <property type="evidence" value="ECO:0007669"/>
    <property type="project" value="UniProtKB-KW"/>
</dbReference>
<keyword evidence="10" id="KW-1185">Reference proteome</keyword>
<dbReference type="SMART" id="SM00448">
    <property type="entry name" value="REC"/>
    <property type="match status" value="1"/>
</dbReference>
<dbReference type="Pfam" id="PF00072">
    <property type="entry name" value="Response_reg"/>
    <property type="match status" value="1"/>
</dbReference>
<dbReference type="EMBL" id="QGTJ01000006">
    <property type="protein sequence ID" value="PWV61081.1"/>
    <property type="molecule type" value="Genomic_DNA"/>
</dbReference>
<gene>
    <name evidence="9" type="ORF">C7443_10695</name>
</gene>
<feature type="domain" description="Response regulatory" evidence="8">
    <location>
        <begin position="5"/>
        <end position="120"/>
    </location>
</feature>
<evidence type="ECO:0000256" key="3">
    <source>
        <dbReference type="ARBA" id="ARBA00023015"/>
    </source>
</evidence>
<feature type="domain" description="HTH luxR-type" evidence="7">
    <location>
        <begin position="136"/>
        <end position="201"/>
    </location>
</feature>
<accession>A0A317MVC7</accession>
<dbReference type="CDD" id="cd17537">
    <property type="entry name" value="REC_FixJ"/>
    <property type="match status" value="1"/>
</dbReference>
<evidence type="ECO:0000259" key="8">
    <source>
        <dbReference type="PROSITE" id="PS50110"/>
    </source>
</evidence>
<dbReference type="GO" id="GO:0003700">
    <property type="term" value="F:DNA-binding transcription factor activity"/>
    <property type="evidence" value="ECO:0007669"/>
    <property type="project" value="InterPro"/>
</dbReference>
<dbReference type="Gene3D" id="3.40.50.2300">
    <property type="match status" value="1"/>
</dbReference>
<dbReference type="Gene3D" id="1.10.10.10">
    <property type="entry name" value="Winged helix-like DNA-binding domain superfamily/Winged helix DNA-binding domain"/>
    <property type="match status" value="1"/>
</dbReference>
<keyword evidence="2" id="KW-0902">Two-component regulatory system</keyword>
<dbReference type="PROSITE" id="PS50043">
    <property type="entry name" value="HTH_LUXR_2"/>
    <property type="match status" value="1"/>
</dbReference>
<protein>
    <submittedName>
        <fullName evidence="9">LuxR family two component transcriptional regulator</fullName>
    </submittedName>
</protein>
<evidence type="ECO:0000256" key="5">
    <source>
        <dbReference type="ARBA" id="ARBA00023163"/>
    </source>
</evidence>
<proteinExistence type="predicted"/>
<dbReference type="GO" id="GO:0006352">
    <property type="term" value="P:DNA-templated transcription initiation"/>
    <property type="evidence" value="ECO:0007669"/>
    <property type="project" value="InterPro"/>
</dbReference>
<dbReference type="Proteomes" id="UP000246569">
    <property type="component" value="Unassembled WGS sequence"/>
</dbReference>
<evidence type="ECO:0000256" key="6">
    <source>
        <dbReference type="PROSITE-ProRule" id="PRU00169"/>
    </source>
</evidence>
<evidence type="ECO:0000313" key="9">
    <source>
        <dbReference type="EMBL" id="PWV61081.1"/>
    </source>
</evidence>
<dbReference type="SUPFAM" id="SSF46894">
    <property type="entry name" value="C-terminal effector domain of the bipartite response regulators"/>
    <property type="match status" value="1"/>
</dbReference>
<dbReference type="InterPro" id="IPR036388">
    <property type="entry name" value="WH-like_DNA-bd_sf"/>
</dbReference>
<keyword evidence="4" id="KW-0238">DNA-binding</keyword>
<evidence type="ECO:0000256" key="4">
    <source>
        <dbReference type="ARBA" id="ARBA00023125"/>
    </source>
</evidence>
<keyword evidence="1 6" id="KW-0597">Phosphoprotein</keyword>
<dbReference type="CDD" id="cd06170">
    <property type="entry name" value="LuxR_C_like"/>
    <property type="match status" value="1"/>
</dbReference>
<comment type="caution">
    <text evidence="9">The sequence shown here is derived from an EMBL/GenBank/DDBJ whole genome shotgun (WGS) entry which is preliminary data.</text>
</comment>
<dbReference type="FunFam" id="3.40.50.2300:FF:000018">
    <property type="entry name" value="DNA-binding transcriptional regulator NtrC"/>
    <property type="match status" value="1"/>
</dbReference>
<dbReference type="GO" id="GO:0003677">
    <property type="term" value="F:DNA binding"/>
    <property type="evidence" value="ECO:0007669"/>
    <property type="project" value="UniProtKB-KW"/>
</dbReference>
<dbReference type="PROSITE" id="PS50110">
    <property type="entry name" value="RESPONSE_REGULATORY"/>
    <property type="match status" value="1"/>
</dbReference>
<dbReference type="NCBIfam" id="TIGR02937">
    <property type="entry name" value="sigma70-ECF"/>
    <property type="match status" value="1"/>
</dbReference>